<evidence type="ECO:0000313" key="1">
    <source>
        <dbReference type="EMBL" id="GIX94057.1"/>
    </source>
</evidence>
<reference evidence="1 2" key="1">
    <citation type="submission" date="2021-06" db="EMBL/GenBank/DDBJ databases">
        <title>Caerostris extrusa draft genome.</title>
        <authorList>
            <person name="Kono N."/>
            <person name="Arakawa K."/>
        </authorList>
    </citation>
    <scope>NUCLEOTIDE SEQUENCE [LARGE SCALE GENOMIC DNA]</scope>
</reference>
<evidence type="ECO:0000313" key="2">
    <source>
        <dbReference type="Proteomes" id="UP001054945"/>
    </source>
</evidence>
<dbReference type="AlphaFoldDB" id="A0AAV4P9V3"/>
<keyword evidence="2" id="KW-1185">Reference proteome</keyword>
<gene>
    <name evidence="1" type="ORF">CEXT_259271</name>
</gene>
<protein>
    <submittedName>
        <fullName evidence="1">Uncharacterized protein</fullName>
    </submittedName>
</protein>
<dbReference type="Proteomes" id="UP001054945">
    <property type="component" value="Unassembled WGS sequence"/>
</dbReference>
<name>A0AAV4P9V3_CAEEX</name>
<accession>A0AAV4P9V3</accession>
<organism evidence="1 2">
    <name type="scientific">Caerostris extrusa</name>
    <name type="common">Bark spider</name>
    <name type="synonym">Caerostris bankana</name>
    <dbReference type="NCBI Taxonomy" id="172846"/>
    <lineage>
        <taxon>Eukaryota</taxon>
        <taxon>Metazoa</taxon>
        <taxon>Ecdysozoa</taxon>
        <taxon>Arthropoda</taxon>
        <taxon>Chelicerata</taxon>
        <taxon>Arachnida</taxon>
        <taxon>Araneae</taxon>
        <taxon>Araneomorphae</taxon>
        <taxon>Entelegynae</taxon>
        <taxon>Araneoidea</taxon>
        <taxon>Araneidae</taxon>
        <taxon>Caerostris</taxon>
    </lineage>
</organism>
<comment type="caution">
    <text evidence="1">The sequence shown here is derived from an EMBL/GenBank/DDBJ whole genome shotgun (WGS) entry which is preliminary data.</text>
</comment>
<dbReference type="EMBL" id="BPLR01004329">
    <property type="protein sequence ID" value="GIX94057.1"/>
    <property type="molecule type" value="Genomic_DNA"/>
</dbReference>
<proteinExistence type="predicted"/>
<sequence length="148" mass="17116">MLLLINTPSVAPLAKQRDFYLPPGHIESRILSEIITHRTRTNLIKSLRRKTGKRGNAENQARSLITSLEISEMARFLPVEKKRSPTSRKLASFPQDSKSYDPRNLITRLFSYIFTEGVEMEFWEISLLCEMSIDQIKIRKKLSQFGGF</sequence>